<dbReference type="EMBL" id="BAABJO010000003">
    <property type="protein sequence ID" value="GAA5113029.1"/>
    <property type="molecule type" value="Genomic_DNA"/>
</dbReference>
<comment type="caution">
    <text evidence="1">The sequence shown here is derived from an EMBL/GenBank/DDBJ whole genome shotgun (WGS) entry which is preliminary data.</text>
</comment>
<evidence type="ECO:0000313" key="2">
    <source>
        <dbReference type="Proteomes" id="UP001500804"/>
    </source>
</evidence>
<gene>
    <name evidence="1" type="ORF">GCM10023320_08010</name>
</gene>
<sequence length="84" mass="8856">MSSAASPVVSDRWVRAWCRGGFDVLVPTPRQAELRVPVEVIEMAIAAERENPAGVGTRSGASCAKLGWAPGERDGPRVAVRPGS</sequence>
<name>A0ABP9NDN4_9PSEU</name>
<evidence type="ECO:0000313" key="1">
    <source>
        <dbReference type="EMBL" id="GAA5113029.1"/>
    </source>
</evidence>
<dbReference type="Proteomes" id="UP001500804">
    <property type="component" value="Unassembled WGS sequence"/>
</dbReference>
<organism evidence="1 2">
    <name type="scientific">Pseudonocardia adelaidensis</name>
    <dbReference type="NCBI Taxonomy" id="648754"/>
    <lineage>
        <taxon>Bacteria</taxon>
        <taxon>Bacillati</taxon>
        <taxon>Actinomycetota</taxon>
        <taxon>Actinomycetes</taxon>
        <taxon>Pseudonocardiales</taxon>
        <taxon>Pseudonocardiaceae</taxon>
        <taxon>Pseudonocardia</taxon>
    </lineage>
</organism>
<proteinExistence type="predicted"/>
<reference evidence="2" key="1">
    <citation type="journal article" date="2019" name="Int. J. Syst. Evol. Microbiol.">
        <title>The Global Catalogue of Microorganisms (GCM) 10K type strain sequencing project: providing services to taxonomists for standard genome sequencing and annotation.</title>
        <authorList>
            <consortium name="The Broad Institute Genomics Platform"/>
            <consortium name="The Broad Institute Genome Sequencing Center for Infectious Disease"/>
            <person name="Wu L."/>
            <person name="Ma J."/>
        </authorList>
    </citation>
    <scope>NUCLEOTIDE SEQUENCE [LARGE SCALE GENOMIC DNA]</scope>
    <source>
        <strain evidence="2">JCM 18302</strain>
    </source>
</reference>
<protein>
    <submittedName>
        <fullName evidence="1">Uncharacterized protein</fullName>
    </submittedName>
</protein>
<keyword evidence="2" id="KW-1185">Reference proteome</keyword>
<accession>A0ABP9NDN4</accession>